<comment type="caution">
    <text evidence="2">The sequence shown here is derived from an EMBL/GenBank/DDBJ whole genome shotgun (WGS) entry which is preliminary data.</text>
</comment>
<accession>A0A9D3PNI5</accession>
<protein>
    <submittedName>
        <fullName evidence="2">Uncharacterized protein</fullName>
    </submittedName>
</protein>
<gene>
    <name evidence="2" type="ORF">MATL_G00176050</name>
</gene>
<name>A0A9D3PNI5_MEGAT</name>
<evidence type="ECO:0000256" key="1">
    <source>
        <dbReference type="SAM" id="SignalP"/>
    </source>
</evidence>
<dbReference type="EMBL" id="JAFDVH010000015">
    <property type="protein sequence ID" value="KAG7463393.1"/>
    <property type="molecule type" value="Genomic_DNA"/>
</dbReference>
<proteinExistence type="predicted"/>
<reference evidence="2" key="1">
    <citation type="submission" date="2021-01" db="EMBL/GenBank/DDBJ databases">
        <authorList>
            <person name="Zahm M."/>
            <person name="Roques C."/>
            <person name="Cabau C."/>
            <person name="Klopp C."/>
            <person name="Donnadieu C."/>
            <person name="Jouanno E."/>
            <person name="Lampietro C."/>
            <person name="Louis A."/>
            <person name="Herpin A."/>
            <person name="Echchiki A."/>
            <person name="Berthelot C."/>
            <person name="Parey E."/>
            <person name="Roest-Crollius H."/>
            <person name="Braasch I."/>
            <person name="Postlethwait J."/>
            <person name="Bobe J."/>
            <person name="Montfort J."/>
            <person name="Bouchez O."/>
            <person name="Begum T."/>
            <person name="Mejri S."/>
            <person name="Adams A."/>
            <person name="Chen W.-J."/>
            <person name="Guiguen Y."/>
        </authorList>
    </citation>
    <scope>NUCLEOTIDE SEQUENCE</scope>
    <source>
        <strain evidence="2">YG-15Mar2019-1</strain>
        <tissue evidence="2">Brain</tissue>
    </source>
</reference>
<feature type="signal peptide" evidence="1">
    <location>
        <begin position="1"/>
        <end position="37"/>
    </location>
</feature>
<keyword evidence="3" id="KW-1185">Reference proteome</keyword>
<keyword evidence="1" id="KW-0732">Signal</keyword>
<organism evidence="2 3">
    <name type="scientific">Megalops atlanticus</name>
    <name type="common">Tarpon</name>
    <name type="synonym">Clupea gigantea</name>
    <dbReference type="NCBI Taxonomy" id="7932"/>
    <lineage>
        <taxon>Eukaryota</taxon>
        <taxon>Metazoa</taxon>
        <taxon>Chordata</taxon>
        <taxon>Craniata</taxon>
        <taxon>Vertebrata</taxon>
        <taxon>Euteleostomi</taxon>
        <taxon>Actinopterygii</taxon>
        <taxon>Neopterygii</taxon>
        <taxon>Teleostei</taxon>
        <taxon>Elopiformes</taxon>
        <taxon>Megalopidae</taxon>
        <taxon>Megalops</taxon>
    </lineage>
</organism>
<feature type="chain" id="PRO_5038910894" evidence="1">
    <location>
        <begin position="38"/>
        <end position="103"/>
    </location>
</feature>
<dbReference type="AlphaFoldDB" id="A0A9D3PNI5"/>
<dbReference type="Proteomes" id="UP001046870">
    <property type="component" value="Chromosome 15"/>
</dbReference>
<evidence type="ECO:0000313" key="3">
    <source>
        <dbReference type="Proteomes" id="UP001046870"/>
    </source>
</evidence>
<sequence length="103" mass="11376">MEEDWPSVTMRPQLDQVERPGLAVFLLLLLSCICGEAQDSPVLLENTCNACFPLPHWTPRLPACWQTSAGVAIGQINNTTSGRERNPLMAEKTNPIWQLVTGS</sequence>
<evidence type="ECO:0000313" key="2">
    <source>
        <dbReference type="EMBL" id="KAG7463393.1"/>
    </source>
</evidence>